<dbReference type="Proteomes" id="UP001605036">
    <property type="component" value="Unassembled WGS sequence"/>
</dbReference>
<comment type="caution">
    <text evidence="1">The sequence shown here is derived from an EMBL/GenBank/DDBJ whole genome shotgun (WGS) entry which is preliminary data.</text>
</comment>
<organism evidence="1 2">
    <name type="scientific">Riccia fluitans</name>
    <dbReference type="NCBI Taxonomy" id="41844"/>
    <lineage>
        <taxon>Eukaryota</taxon>
        <taxon>Viridiplantae</taxon>
        <taxon>Streptophyta</taxon>
        <taxon>Embryophyta</taxon>
        <taxon>Marchantiophyta</taxon>
        <taxon>Marchantiopsida</taxon>
        <taxon>Marchantiidae</taxon>
        <taxon>Marchantiales</taxon>
        <taxon>Ricciaceae</taxon>
        <taxon>Riccia</taxon>
    </lineage>
</organism>
<evidence type="ECO:0000313" key="1">
    <source>
        <dbReference type="EMBL" id="KAL2610942.1"/>
    </source>
</evidence>
<reference evidence="1 2" key="1">
    <citation type="submission" date="2024-09" db="EMBL/GenBank/DDBJ databases">
        <title>Chromosome-scale assembly of Riccia fluitans.</title>
        <authorList>
            <person name="Paukszto L."/>
            <person name="Sawicki J."/>
            <person name="Karawczyk K."/>
            <person name="Piernik-Szablinska J."/>
            <person name="Szczecinska M."/>
            <person name="Mazdziarz M."/>
        </authorList>
    </citation>
    <scope>NUCLEOTIDE SEQUENCE [LARGE SCALE GENOMIC DNA]</scope>
    <source>
        <strain evidence="1">Rf_01</strain>
        <tissue evidence="1">Aerial parts of the thallus</tissue>
    </source>
</reference>
<evidence type="ECO:0008006" key="3">
    <source>
        <dbReference type="Google" id="ProtNLM"/>
    </source>
</evidence>
<dbReference type="AlphaFoldDB" id="A0ABD1XPR1"/>
<gene>
    <name evidence="1" type="ORF">R1flu_022634</name>
</gene>
<proteinExistence type="predicted"/>
<evidence type="ECO:0000313" key="2">
    <source>
        <dbReference type="Proteomes" id="UP001605036"/>
    </source>
</evidence>
<dbReference type="EMBL" id="JBHFFA010000007">
    <property type="protein sequence ID" value="KAL2610942.1"/>
    <property type="molecule type" value="Genomic_DNA"/>
</dbReference>
<name>A0ABD1XPR1_9MARC</name>
<keyword evidence="2" id="KW-1185">Reference proteome</keyword>
<protein>
    <recommendedName>
        <fullName evidence="3">Reverse transcriptase zinc-binding domain-containing protein</fullName>
    </recommendedName>
</protein>
<accession>A0ABD1XPR1</accession>
<sequence length="158" mass="18362">MLLQKGLFTNAYATKMGFQNGECPECRQIPKTIKHILWLCRKAKQRMDFLISIYKVEPCPISLLEWIDRNLQGSKQNPALLTLIAKYSFFMWKERNESQFCHRIVHMPPSAILKEALLEIEAIPRRYTHENTLAALTSQIQPSDMAASMHKDLGERTR</sequence>